<dbReference type="Proteomes" id="UP000663843">
    <property type="component" value="Unassembled WGS sequence"/>
</dbReference>
<feature type="region of interest" description="Disordered" evidence="1">
    <location>
        <begin position="90"/>
        <end position="113"/>
    </location>
</feature>
<evidence type="ECO:0000313" key="2">
    <source>
        <dbReference type="EMBL" id="CAE6455832.1"/>
    </source>
</evidence>
<reference evidence="2" key="1">
    <citation type="submission" date="2021-01" db="EMBL/GenBank/DDBJ databases">
        <authorList>
            <person name="Kaushik A."/>
        </authorList>
    </citation>
    <scope>NUCLEOTIDE SEQUENCE</scope>
    <source>
        <strain evidence="2">AG2-2IIIB</strain>
    </source>
</reference>
<name>A0A8H3BGS8_9AGAM</name>
<protein>
    <submittedName>
        <fullName evidence="2">Uncharacterized protein</fullName>
    </submittedName>
</protein>
<evidence type="ECO:0000256" key="1">
    <source>
        <dbReference type="SAM" id="MobiDB-lite"/>
    </source>
</evidence>
<evidence type="ECO:0000313" key="3">
    <source>
        <dbReference type="Proteomes" id="UP000663843"/>
    </source>
</evidence>
<sequence length="113" mass="12921">MIDDDKGDRPQLVHIQDYVGKPSRLVRFAARLRLTSRDKALMDAWEKPISLYSKIINQEMNLAVESQSNVDTDSNMRAVKVLAEHLYEGTRPGRLPKNKFGNKGEQTKQIPIQ</sequence>
<dbReference type="AlphaFoldDB" id="A0A8H3BGS8"/>
<proteinExistence type="predicted"/>
<dbReference type="EMBL" id="CAJMWT010002832">
    <property type="protein sequence ID" value="CAE6455832.1"/>
    <property type="molecule type" value="Genomic_DNA"/>
</dbReference>
<accession>A0A8H3BGS8</accession>
<comment type="caution">
    <text evidence="2">The sequence shown here is derived from an EMBL/GenBank/DDBJ whole genome shotgun (WGS) entry which is preliminary data.</text>
</comment>
<gene>
    <name evidence="2" type="ORF">RDB_LOCUS91406</name>
</gene>
<organism evidence="2 3">
    <name type="scientific">Rhizoctonia solani</name>
    <dbReference type="NCBI Taxonomy" id="456999"/>
    <lineage>
        <taxon>Eukaryota</taxon>
        <taxon>Fungi</taxon>
        <taxon>Dikarya</taxon>
        <taxon>Basidiomycota</taxon>
        <taxon>Agaricomycotina</taxon>
        <taxon>Agaricomycetes</taxon>
        <taxon>Cantharellales</taxon>
        <taxon>Ceratobasidiaceae</taxon>
        <taxon>Rhizoctonia</taxon>
    </lineage>
</organism>